<feature type="transmembrane region" description="Helical" evidence="9">
    <location>
        <begin position="98"/>
        <end position="117"/>
    </location>
</feature>
<evidence type="ECO:0000256" key="4">
    <source>
        <dbReference type="ARBA" id="ARBA00022597"/>
    </source>
</evidence>
<evidence type="ECO:0000313" key="10">
    <source>
        <dbReference type="EMBL" id="SKC83081.1"/>
    </source>
</evidence>
<dbReference type="EMBL" id="FUZT01000010">
    <property type="protein sequence ID" value="SKC83081.1"/>
    <property type="molecule type" value="Genomic_DNA"/>
</dbReference>
<evidence type="ECO:0000256" key="8">
    <source>
        <dbReference type="ARBA" id="ARBA00023136"/>
    </source>
</evidence>
<evidence type="ECO:0000256" key="7">
    <source>
        <dbReference type="ARBA" id="ARBA00022989"/>
    </source>
</evidence>
<dbReference type="Pfam" id="PF03609">
    <property type="entry name" value="EII-Sor"/>
    <property type="match status" value="1"/>
</dbReference>
<dbReference type="PROSITE" id="PS51106">
    <property type="entry name" value="PTS_EIIC_TYPE_4"/>
    <property type="match status" value="1"/>
</dbReference>
<feature type="transmembrane region" description="Helical" evidence="9">
    <location>
        <begin position="33"/>
        <end position="50"/>
    </location>
</feature>
<dbReference type="PANTHER" id="PTHR32502">
    <property type="entry name" value="N-ACETYLGALACTOSAMINE PERMEASE II COMPONENT-RELATED"/>
    <property type="match status" value="1"/>
</dbReference>
<dbReference type="AlphaFoldDB" id="A0A1T5M493"/>
<keyword evidence="2" id="KW-0813">Transport</keyword>
<keyword evidence="3" id="KW-1003">Cell membrane</keyword>
<evidence type="ECO:0000256" key="2">
    <source>
        <dbReference type="ARBA" id="ARBA00022448"/>
    </source>
</evidence>
<evidence type="ECO:0000313" key="11">
    <source>
        <dbReference type="Proteomes" id="UP000190285"/>
    </source>
</evidence>
<sequence length="250" mass="26542">MELWQAILIGLFGYLGAKRTPWFFGVTGGWNTIGRPLVAGLIIGIILGDVKSGILAGAAVQAMYIGLVTPGGSLPADINFAAYIGIPLALVSGGGPEYAVALAVPLSFFGIVVFNFLMSFNATFVHKGDKYAEEGNGEGIIRMNILGTVPTFLIRFTTIFLACYFGASAAQTLTNAMPEVVGRIFIVLGRMLPAIGFALLLRQTLSDKKMIIFFLAGFVIVASFNITILSLAVLASCIAVLDTMYRKEAA</sequence>
<evidence type="ECO:0000256" key="1">
    <source>
        <dbReference type="ARBA" id="ARBA00004651"/>
    </source>
</evidence>
<evidence type="ECO:0000256" key="6">
    <source>
        <dbReference type="ARBA" id="ARBA00022692"/>
    </source>
</evidence>
<dbReference type="InterPro" id="IPR004700">
    <property type="entry name" value="PTS_IIC_man"/>
</dbReference>
<evidence type="ECO:0000256" key="5">
    <source>
        <dbReference type="ARBA" id="ARBA00022683"/>
    </source>
</evidence>
<reference evidence="10 11" key="1">
    <citation type="submission" date="2017-02" db="EMBL/GenBank/DDBJ databases">
        <authorList>
            <person name="Peterson S.W."/>
        </authorList>
    </citation>
    <scope>NUCLEOTIDE SEQUENCE [LARGE SCALE GENOMIC DNA]</scope>
    <source>
        <strain evidence="10 11">M1</strain>
    </source>
</reference>
<keyword evidence="8 9" id="KW-0472">Membrane</keyword>
<keyword evidence="5" id="KW-0598">Phosphotransferase system</keyword>
<keyword evidence="4" id="KW-0762">Sugar transport</keyword>
<dbReference type="STRING" id="36842.SAMN02194393_03810"/>
<name>A0A1T5M493_9FIRM</name>
<feature type="transmembrane region" description="Helical" evidence="9">
    <location>
        <begin position="180"/>
        <end position="201"/>
    </location>
</feature>
<dbReference type="RefSeq" id="WP_079493800.1">
    <property type="nucleotide sequence ID" value="NZ_FUZT01000010.1"/>
</dbReference>
<proteinExistence type="predicted"/>
<accession>A0A1T5M493</accession>
<feature type="transmembrane region" description="Helical" evidence="9">
    <location>
        <begin position="213"/>
        <end position="241"/>
    </location>
</feature>
<dbReference type="OrthoDB" id="9815089at2"/>
<dbReference type="GO" id="GO:0009401">
    <property type="term" value="P:phosphoenolpyruvate-dependent sugar phosphotransferase system"/>
    <property type="evidence" value="ECO:0007669"/>
    <property type="project" value="UniProtKB-KW"/>
</dbReference>
<dbReference type="GO" id="GO:0005886">
    <property type="term" value="C:plasma membrane"/>
    <property type="evidence" value="ECO:0007669"/>
    <property type="project" value="UniProtKB-SubCell"/>
</dbReference>
<keyword evidence="6 9" id="KW-0812">Transmembrane</keyword>
<dbReference type="PANTHER" id="PTHR32502:SF8">
    <property type="entry name" value="N-ACETYLGALACTOSAMINE PERMEASE IIC COMPONENT 1"/>
    <property type="match status" value="1"/>
</dbReference>
<keyword evidence="11" id="KW-1185">Reference proteome</keyword>
<evidence type="ECO:0000256" key="9">
    <source>
        <dbReference type="SAM" id="Phobius"/>
    </source>
</evidence>
<feature type="transmembrane region" description="Helical" evidence="9">
    <location>
        <begin position="152"/>
        <end position="174"/>
    </location>
</feature>
<organism evidence="10 11">
    <name type="scientific">Maledivibacter halophilus</name>
    <dbReference type="NCBI Taxonomy" id="36842"/>
    <lineage>
        <taxon>Bacteria</taxon>
        <taxon>Bacillati</taxon>
        <taxon>Bacillota</taxon>
        <taxon>Clostridia</taxon>
        <taxon>Peptostreptococcales</taxon>
        <taxon>Caminicellaceae</taxon>
        <taxon>Maledivibacter</taxon>
    </lineage>
</organism>
<dbReference type="Proteomes" id="UP000190285">
    <property type="component" value="Unassembled WGS sequence"/>
</dbReference>
<protein>
    <submittedName>
        <fullName evidence="10">PTS system, mannose-specific IIC component</fullName>
    </submittedName>
</protein>
<keyword evidence="7 9" id="KW-1133">Transmembrane helix</keyword>
<evidence type="ECO:0000256" key="3">
    <source>
        <dbReference type="ARBA" id="ARBA00022475"/>
    </source>
</evidence>
<comment type="subcellular location">
    <subcellularLocation>
        <location evidence="1">Cell membrane</location>
        <topology evidence="1">Multi-pass membrane protein</topology>
    </subcellularLocation>
</comment>
<dbReference type="InterPro" id="IPR050303">
    <property type="entry name" value="GatZ_KbaZ_carbometab"/>
</dbReference>
<gene>
    <name evidence="10" type="ORF">SAMN02194393_03810</name>
</gene>